<evidence type="ECO:0000259" key="4">
    <source>
        <dbReference type="Pfam" id="PF00291"/>
    </source>
</evidence>
<proteinExistence type="predicted"/>
<accession>A0ABY2A5D5</accession>
<name>A0ABY2A5D5_9ACTN</name>
<reference evidence="5 6" key="1">
    <citation type="submission" date="2019-02" db="EMBL/GenBank/DDBJ databases">
        <title>Kribbella capetownensis sp. nov. and Kribbella speibonae sp. nov., isolated from soil.</title>
        <authorList>
            <person name="Curtis S.M."/>
            <person name="Norton I."/>
            <person name="Everest G.J."/>
            <person name="Meyers P.R."/>
        </authorList>
    </citation>
    <scope>NUCLEOTIDE SEQUENCE [LARGE SCALE GENOMIC DNA]</scope>
    <source>
        <strain evidence="5 6">SK5</strain>
    </source>
</reference>
<dbReference type="PANTHER" id="PTHR48078">
    <property type="entry name" value="THREONINE DEHYDRATASE, MITOCHONDRIAL-RELATED"/>
    <property type="match status" value="1"/>
</dbReference>
<dbReference type="InterPro" id="IPR050147">
    <property type="entry name" value="Ser/Thr_Dehydratase"/>
</dbReference>
<dbReference type="CDD" id="cd01562">
    <property type="entry name" value="Thr-dehyd"/>
    <property type="match status" value="1"/>
</dbReference>
<sequence length="308" mass="32222">MPTLEDIRQAARELEGRIHRTPVLTSSALNERFAADLVLKAELFQKTGSFKVRGLLTKLLRLTAEERGRGVVTVSAGNAAGALAWAARDAGVPATVVMAATAVPAKIDAARGYGATVELVEGDLMAQYERIRDERQLTGVHPFDDEDVILGHAGLGLELLADRPDLDTVLVPVGGGGLISGVATALKLLKPAIRVIGIEPEQADVVSRSLAAGVPQKLLTARSIADGLAAPVCGTRNLPLIQQYVDDVVRVSEDALLEATRLVMSRTKLALEPAAAAPFAALLEGLRPEGVTAAVVSGGNLNVAKLAF</sequence>
<gene>
    <name evidence="5" type="ORF">E0H58_21530</name>
</gene>
<keyword evidence="3" id="KW-0456">Lyase</keyword>
<dbReference type="Gene3D" id="3.40.50.1100">
    <property type="match status" value="2"/>
</dbReference>
<dbReference type="InterPro" id="IPR001926">
    <property type="entry name" value="TrpB-like_PALP"/>
</dbReference>
<evidence type="ECO:0000256" key="1">
    <source>
        <dbReference type="ARBA" id="ARBA00001933"/>
    </source>
</evidence>
<organism evidence="5 6">
    <name type="scientific">Kribbella speibonae</name>
    <dbReference type="NCBI Taxonomy" id="1572660"/>
    <lineage>
        <taxon>Bacteria</taxon>
        <taxon>Bacillati</taxon>
        <taxon>Actinomycetota</taxon>
        <taxon>Actinomycetes</taxon>
        <taxon>Propionibacteriales</taxon>
        <taxon>Kribbellaceae</taxon>
        <taxon>Kribbella</taxon>
    </lineage>
</organism>
<evidence type="ECO:0000313" key="6">
    <source>
        <dbReference type="Proteomes" id="UP000292385"/>
    </source>
</evidence>
<dbReference type="PANTHER" id="PTHR48078:SF6">
    <property type="entry name" value="L-THREONINE DEHYDRATASE CATABOLIC TDCB"/>
    <property type="match status" value="1"/>
</dbReference>
<evidence type="ECO:0000256" key="3">
    <source>
        <dbReference type="ARBA" id="ARBA00023239"/>
    </source>
</evidence>
<evidence type="ECO:0000256" key="2">
    <source>
        <dbReference type="ARBA" id="ARBA00022898"/>
    </source>
</evidence>
<dbReference type="Proteomes" id="UP000292385">
    <property type="component" value="Unassembled WGS sequence"/>
</dbReference>
<dbReference type="SUPFAM" id="SSF53686">
    <property type="entry name" value="Tryptophan synthase beta subunit-like PLP-dependent enzymes"/>
    <property type="match status" value="1"/>
</dbReference>
<feature type="domain" description="Tryptophan synthase beta chain-like PALP" evidence="4">
    <location>
        <begin position="17"/>
        <end position="298"/>
    </location>
</feature>
<comment type="caution">
    <text evidence="5">The sequence shown here is derived from an EMBL/GenBank/DDBJ whole genome shotgun (WGS) entry which is preliminary data.</text>
</comment>
<dbReference type="EMBL" id="SJJY01000004">
    <property type="protein sequence ID" value="TCC22953.1"/>
    <property type="molecule type" value="Genomic_DNA"/>
</dbReference>
<dbReference type="RefSeq" id="WP_131463177.1">
    <property type="nucleotide sequence ID" value="NZ_SJJY01000004.1"/>
</dbReference>
<comment type="cofactor">
    <cofactor evidence="1">
        <name>pyridoxal 5'-phosphate</name>
        <dbReference type="ChEBI" id="CHEBI:597326"/>
    </cofactor>
</comment>
<protein>
    <submittedName>
        <fullName evidence="5">Threonine/serine dehydratase</fullName>
    </submittedName>
</protein>
<dbReference type="Pfam" id="PF00291">
    <property type="entry name" value="PALP"/>
    <property type="match status" value="1"/>
</dbReference>
<evidence type="ECO:0000313" key="5">
    <source>
        <dbReference type="EMBL" id="TCC22953.1"/>
    </source>
</evidence>
<keyword evidence="2" id="KW-0663">Pyridoxal phosphate</keyword>
<keyword evidence="6" id="KW-1185">Reference proteome</keyword>
<dbReference type="InterPro" id="IPR036052">
    <property type="entry name" value="TrpB-like_PALP_sf"/>
</dbReference>